<dbReference type="AlphaFoldDB" id="A0A1Y1HYP1"/>
<dbReference type="PROSITE" id="PS00108">
    <property type="entry name" value="PROTEIN_KINASE_ST"/>
    <property type="match status" value="1"/>
</dbReference>
<dbReference type="OMA" id="RERNSCC"/>
<dbReference type="SUPFAM" id="SSF56112">
    <property type="entry name" value="Protein kinase-like (PK-like)"/>
    <property type="match status" value="1"/>
</dbReference>
<protein>
    <submittedName>
        <fullName evidence="5">Protein kinase superfamily protein</fullName>
    </submittedName>
</protein>
<dbReference type="PANTHER" id="PTHR47989:SF47">
    <property type="entry name" value="SERINE_THREONINE-PROTEIN KINASE PBL28-RELATED"/>
    <property type="match status" value="1"/>
</dbReference>
<keyword evidence="2" id="KW-0067">ATP-binding</keyword>
<keyword evidence="5" id="KW-0418">Kinase</keyword>
<feature type="compositionally biased region" description="Basic and acidic residues" evidence="3">
    <location>
        <begin position="344"/>
        <end position="369"/>
    </location>
</feature>
<feature type="region of interest" description="Disordered" evidence="3">
    <location>
        <begin position="423"/>
        <end position="442"/>
    </location>
</feature>
<keyword evidence="1" id="KW-0547">Nucleotide-binding</keyword>
<keyword evidence="5" id="KW-0808">Transferase</keyword>
<evidence type="ECO:0000256" key="1">
    <source>
        <dbReference type="ARBA" id="ARBA00022741"/>
    </source>
</evidence>
<dbReference type="Pfam" id="PF07714">
    <property type="entry name" value="PK_Tyr_Ser-Thr"/>
    <property type="match status" value="1"/>
</dbReference>
<feature type="region of interest" description="Disordered" evidence="3">
    <location>
        <begin position="449"/>
        <end position="482"/>
    </location>
</feature>
<evidence type="ECO:0000256" key="3">
    <source>
        <dbReference type="SAM" id="MobiDB-lite"/>
    </source>
</evidence>
<accession>A0A1Y1HYP1</accession>
<dbReference type="GO" id="GO:0005524">
    <property type="term" value="F:ATP binding"/>
    <property type="evidence" value="ECO:0007669"/>
    <property type="project" value="UniProtKB-KW"/>
</dbReference>
<keyword evidence="6" id="KW-1185">Reference proteome</keyword>
<evidence type="ECO:0000313" key="6">
    <source>
        <dbReference type="Proteomes" id="UP000054558"/>
    </source>
</evidence>
<dbReference type="GO" id="GO:0005886">
    <property type="term" value="C:plasma membrane"/>
    <property type="evidence" value="ECO:0000318"/>
    <property type="project" value="GO_Central"/>
</dbReference>
<dbReference type="InterPro" id="IPR011009">
    <property type="entry name" value="Kinase-like_dom_sf"/>
</dbReference>
<evidence type="ECO:0000259" key="4">
    <source>
        <dbReference type="PROSITE" id="PS50011"/>
    </source>
</evidence>
<dbReference type="PROSITE" id="PS50011">
    <property type="entry name" value="PROTEIN_KINASE_DOM"/>
    <property type="match status" value="1"/>
</dbReference>
<sequence length="482" mass="51924">MALHSASLKVVLDYEAVRRATNNFAPSQQIGNGGFGPVYQGTLFHTPVAVKLLSKDSSQGVAQFESEVRLLTALRHPNLVTLLGGAIGPGGQRCLVYELMKGGSADDYLPFTFSGGGAIGGMKRRGLMGWRQRVKVLVGAARGLQFLHEAKPPVVHLDFKGSNILLDEFFNAKVGDFGLARQAALAHPSKTHASTRHMAGTYGYICPDYASTGHYDARCDVYSFGVVCLQMLTGLPAITEEGATLAAAMKKDLQNDDVAFSHADTEAAWPRAAYVRLAALALACVRGHRAKRPWMGEVLDQLEKLGDGTFDELSNAGEVTGRKTSNVEERRGHLRAVDANGRSRVGETRESGERFAEGPRFDTKQRTGDRASVSGSENTAGGSERGGIRPPYSANYDVRLSEYEKDVVGPSALWAPARPAAPRKCARKKGEQMADEVEGVLEPREAPEVSWWPRSGGQTLTLDDIPRREGVHPGMPAAGGPR</sequence>
<dbReference type="GO" id="GO:0004672">
    <property type="term" value="F:protein kinase activity"/>
    <property type="evidence" value="ECO:0000318"/>
    <property type="project" value="GO_Central"/>
</dbReference>
<dbReference type="InterPro" id="IPR000719">
    <property type="entry name" value="Prot_kinase_dom"/>
</dbReference>
<dbReference type="OrthoDB" id="4062651at2759"/>
<dbReference type="InterPro" id="IPR008271">
    <property type="entry name" value="Ser/Thr_kinase_AS"/>
</dbReference>
<feature type="region of interest" description="Disordered" evidence="3">
    <location>
        <begin position="312"/>
        <end position="391"/>
    </location>
</feature>
<dbReference type="Gene3D" id="3.30.200.20">
    <property type="entry name" value="Phosphorylase Kinase, domain 1"/>
    <property type="match status" value="1"/>
</dbReference>
<dbReference type="EMBL" id="DF237035">
    <property type="protein sequence ID" value="GAQ81657.1"/>
    <property type="molecule type" value="Genomic_DNA"/>
</dbReference>
<dbReference type="Proteomes" id="UP000054558">
    <property type="component" value="Unassembled WGS sequence"/>
</dbReference>
<gene>
    <name evidence="5" type="ORF">KFL_000860290</name>
</gene>
<dbReference type="GO" id="GO:0007165">
    <property type="term" value="P:signal transduction"/>
    <property type="evidence" value="ECO:0000318"/>
    <property type="project" value="GO_Central"/>
</dbReference>
<evidence type="ECO:0000313" key="5">
    <source>
        <dbReference type="EMBL" id="GAQ81657.1"/>
    </source>
</evidence>
<organism evidence="5 6">
    <name type="scientific">Klebsormidium nitens</name>
    <name type="common">Green alga</name>
    <name type="synonym">Ulothrix nitens</name>
    <dbReference type="NCBI Taxonomy" id="105231"/>
    <lineage>
        <taxon>Eukaryota</taxon>
        <taxon>Viridiplantae</taxon>
        <taxon>Streptophyta</taxon>
        <taxon>Klebsormidiophyceae</taxon>
        <taxon>Klebsormidiales</taxon>
        <taxon>Klebsormidiaceae</taxon>
        <taxon>Klebsormidium</taxon>
    </lineage>
</organism>
<evidence type="ECO:0000256" key="2">
    <source>
        <dbReference type="ARBA" id="ARBA00022840"/>
    </source>
</evidence>
<dbReference type="InterPro" id="IPR001245">
    <property type="entry name" value="Ser-Thr/Tyr_kinase_cat_dom"/>
</dbReference>
<feature type="domain" description="Protein kinase" evidence="4">
    <location>
        <begin position="24"/>
        <end position="305"/>
    </location>
</feature>
<dbReference type="Gene3D" id="1.10.510.10">
    <property type="entry name" value="Transferase(Phosphotransferase) domain 1"/>
    <property type="match status" value="1"/>
</dbReference>
<dbReference type="STRING" id="105231.A0A1Y1HYP1"/>
<dbReference type="PANTHER" id="PTHR47989">
    <property type="entry name" value="OS01G0750732 PROTEIN"/>
    <property type="match status" value="1"/>
</dbReference>
<proteinExistence type="predicted"/>
<name>A0A1Y1HYP1_KLENI</name>
<reference evidence="5 6" key="1">
    <citation type="journal article" date="2014" name="Nat. Commun.">
        <title>Klebsormidium flaccidum genome reveals primary factors for plant terrestrial adaptation.</title>
        <authorList>
            <person name="Hori K."/>
            <person name="Maruyama F."/>
            <person name="Fujisawa T."/>
            <person name="Togashi T."/>
            <person name="Yamamoto N."/>
            <person name="Seo M."/>
            <person name="Sato S."/>
            <person name="Yamada T."/>
            <person name="Mori H."/>
            <person name="Tajima N."/>
            <person name="Moriyama T."/>
            <person name="Ikeuchi M."/>
            <person name="Watanabe M."/>
            <person name="Wada H."/>
            <person name="Kobayashi K."/>
            <person name="Saito M."/>
            <person name="Masuda T."/>
            <person name="Sasaki-Sekimoto Y."/>
            <person name="Mashiguchi K."/>
            <person name="Awai K."/>
            <person name="Shimojima M."/>
            <person name="Masuda S."/>
            <person name="Iwai M."/>
            <person name="Nobusawa T."/>
            <person name="Narise T."/>
            <person name="Kondo S."/>
            <person name="Saito H."/>
            <person name="Sato R."/>
            <person name="Murakawa M."/>
            <person name="Ihara Y."/>
            <person name="Oshima-Yamada Y."/>
            <person name="Ohtaka K."/>
            <person name="Satoh M."/>
            <person name="Sonobe K."/>
            <person name="Ishii M."/>
            <person name="Ohtani R."/>
            <person name="Kanamori-Sato M."/>
            <person name="Honoki R."/>
            <person name="Miyazaki D."/>
            <person name="Mochizuki H."/>
            <person name="Umetsu J."/>
            <person name="Higashi K."/>
            <person name="Shibata D."/>
            <person name="Kamiya Y."/>
            <person name="Sato N."/>
            <person name="Nakamura Y."/>
            <person name="Tabata S."/>
            <person name="Ida S."/>
            <person name="Kurokawa K."/>
            <person name="Ohta H."/>
        </authorList>
    </citation>
    <scope>NUCLEOTIDE SEQUENCE [LARGE SCALE GENOMIC DNA]</scope>
    <source>
        <strain evidence="5 6">NIES-2285</strain>
    </source>
</reference>